<name>A0ABW1KX82_9PROT</name>
<dbReference type="PROSITE" id="PS51257">
    <property type="entry name" value="PROKAR_LIPOPROTEIN"/>
    <property type="match status" value="1"/>
</dbReference>
<dbReference type="SMART" id="SM00867">
    <property type="entry name" value="YceI"/>
    <property type="match status" value="1"/>
</dbReference>
<dbReference type="PANTHER" id="PTHR34406">
    <property type="entry name" value="PROTEIN YCEI"/>
    <property type="match status" value="1"/>
</dbReference>
<organism evidence="3 4">
    <name type="scientific">Hyphococcus aureus</name>
    <dbReference type="NCBI Taxonomy" id="2666033"/>
    <lineage>
        <taxon>Bacteria</taxon>
        <taxon>Pseudomonadati</taxon>
        <taxon>Pseudomonadota</taxon>
        <taxon>Alphaproteobacteria</taxon>
        <taxon>Parvularculales</taxon>
        <taxon>Parvularculaceae</taxon>
        <taxon>Hyphococcus</taxon>
    </lineage>
</organism>
<dbReference type="Proteomes" id="UP001596116">
    <property type="component" value="Unassembled WGS sequence"/>
</dbReference>
<accession>A0ABW1KX82</accession>
<dbReference type="Pfam" id="PF04264">
    <property type="entry name" value="YceI"/>
    <property type="match status" value="1"/>
</dbReference>
<feature type="domain" description="Lipid/polyisoprenoid-binding YceI-like" evidence="2">
    <location>
        <begin position="54"/>
        <end position="218"/>
    </location>
</feature>
<feature type="signal peptide" evidence="1">
    <location>
        <begin position="1"/>
        <end position="17"/>
    </location>
</feature>
<dbReference type="InterPro" id="IPR007372">
    <property type="entry name" value="Lipid/polyisoprenoid-bd_YceI"/>
</dbReference>
<proteinExistence type="predicted"/>
<dbReference type="InterPro" id="IPR036761">
    <property type="entry name" value="TTHA0802/YceI-like_sf"/>
</dbReference>
<feature type="chain" id="PRO_5046635679" evidence="1">
    <location>
        <begin position="18"/>
        <end position="225"/>
    </location>
</feature>
<dbReference type="EMBL" id="JBHPON010000002">
    <property type="protein sequence ID" value="MFC6036703.1"/>
    <property type="molecule type" value="Genomic_DNA"/>
</dbReference>
<evidence type="ECO:0000259" key="2">
    <source>
        <dbReference type="SMART" id="SM00867"/>
    </source>
</evidence>
<comment type="caution">
    <text evidence="3">The sequence shown here is derived from an EMBL/GenBank/DDBJ whole genome shotgun (WGS) entry which is preliminary data.</text>
</comment>
<evidence type="ECO:0000256" key="1">
    <source>
        <dbReference type="SAM" id="SignalP"/>
    </source>
</evidence>
<dbReference type="SUPFAM" id="SSF101874">
    <property type="entry name" value="YceI-like"/>
    <property type="match status" value="1"/>
</dbReference>
<dbReference type="RefSeq" id="WP_379882056.1">
    <property type="nucleotide sequence ID" value="NZ_JBHPON010000002.1"/>
</dbReference>
<evidence type="ECO:0000313" key="3">
    <source>
        <dbReference type="EMBL" id="MFC6036703.1"/>
    </source>
</evidence>
<keyword evidence="4" id="KW-1185">Reference proteome</keyword>
<protein>
    <submittedName>
        <fullName evidence="3">YceI family protein</fullName>
    </submittedName>
</protein>
<gene>
    <name evidence="3" type="ORF">ACFMB1_14185</name>
</gene>
<dbReference type="Gene3D" id="2.40.128.110">
    <property type="entry name" value="Lipid/polyisoprenoid-binding, YceI-like"/>
    <property type="match status" value="1"/>
</dbReference>
<dbReference type="PANTHER" id="PTHR34406:SF1">
    <property type="entry name" value="PROTEIN YCEI"/>
    <property type="match status" value="1"/>
</dbReference>
<reference evidence="3 4" key="1">
    <citation type="submission" date="2024-09" db="EMBL/GenBank/DDBJ databases">
        <authorList>
            <person name="Zhang Z.-H."/>
        </authorList>
    </citation>
    <scope>NUCLEOTIDE SEQUENCE [LARGE SCALE GENOMIC DNA]</scope>
    <source>
        <strain evidence="3 4">HHTR114</strain>
    </source>
</reference>
<sequence>MMLREFALASAATLALAACGQSADSQSASEVAANETASAQQDADAAEFEAISGAYEPDYKHRYITFSYFHQGYSNPWLRWNDWTGTLNWDAEAPENSSVNITIDTTSIDSGVEEFDGHLNGERFFDTANYPEITFVSTSVEKTGANTGKVTGDLTMKGVTKPVTLEVVFHKGAYDERGNKYKLGFSGKAKLLRSEFDLGFLVPIVSDEVNVVIETEWEMPAPASE</sequence>
<keyword evidence="1" id="KW-0732">Signal</keyword>
<evidence type="ECO:0000313" key="4">
    <source>
        <dbReference type="Proteomes" id="UP001596116"/>
    </source>
</evidence>